<sequence>MDSTEEDSNMKKTTPLPKATVAVLFSVMYFTELVMTSSFSYLPKLIQEFGISNVNVGYYAGILVSCMYIGRTVMSFVTGYMTDSIGHRATLMILCTGITISTFFFAFTNSYEWAIVCRTIQGTWLCAYITVKGVLSYTCDETNASDAITWMSASKTLAMVTGQTLGAFTSFPAEQYPSVFPKDSIFGHYKILIPNMVIALGMLMTTISIWNIIYSKSKQREILEKKDVLLQQEKDSQSDESLIIRYIKLLKRVSLRSKTHWNSIANCSHTYSSNRIDPHTKDCQSQWTKKWLNMVKCWSNDFHTTTAFDTSHPKRHGAISDGHTLHIYNEWHHLLLVLHLLQLCSFEHC</sequence>
<keyword evidence="2" id="KW-0813">Transport</keyword>
<keyword evidence="8" id="KW-1185">Reference proteome</keyword>
<reference evidence="7" key="1">
    <citation type="submission" date="2021-01" db="UniProtKB">
        <authorList>
            <consortium name="EnsemblMetazoa"/>
        </authorList>
    </citation>
    <scope>IDENTIFICATION</scope>
</reference>
<protein>
    <recommendedName>
        <fullName evidence="9">Major facilitator superfamily (MFS) profile domain-containing protein</fullName>
    </recommendedName>
</protein>
<evidence type="ECO:0000256" key="2">
    <source>
        <dbReference type="ARBA" id="ARBA00022448"/>
    </source>
</evidence>
<keyword evidence="4 6" id="KW-1133">Transmembrane helix</keyword>
<dbReference type="OrthoDB" id="440553at2759"/>
<feature type="transmembrane region" description="Helical" evidence="6">
    <location>
        <begin position="191"/>
        <end position="213"/>
    </location>
</feature>
<evidence type="ECO:0000256" key="4">
    <source>
        <dbReference type="ARBA" id="ARBA00022989"/>
    </source>
</evidence>
<dbReference type="AlphaFoldDB" id="A0A7M5UW48"/>
<evidence type="ECO:0000256" key="6">
    <source>
        <dbReference type="SAM" id="Phobius"/>
    </source>
</evidence>
<name>A0A7M5UW48_9CNID</name>
<evidence type="ECO:0000313" key="8">
    <source>
        <dbReference type="Proteomes" id="UP000594262"/>
    </source>
</evidence>
<dbReference type="InterPro" id="IPR011701">
    <property type="entry name" value="MFS"/>
</dbReference>
<feature type="transmembrane region" description="Helical" evidence="6">
    <location>
        <begin position="21"/>
        <end position="41"/>
    </location>
</feature>
<feature type="transmembrane region" description="Helical" evidence="6">
    <location>
        <begin position="89"/>
        <end position="107"/>
    </location>
</feature>
<dbReference type="SUPFAM" id="SSF103473">
    <property type="entry name" value="MFS general substrate transporter"/>
    <property type="match status" value="1"/>
</dbReference>
<dbReference type="PANTHER" id="PTHR23504">
    <property type="entry name" value="MAJOR FACILITATOR SUPERFAMILY DOMAIN-CONTAINING PROTEIN 10"/>
    <property type="match status" value="1"/>
</dbReference>
<organism evidence="7 8">
    <name type="scientific">Clytia hemisphaerica</name>
    <dbReference type="NCBI Taxonomy" id="252671"/>
    <lineage>
        <taxon>Eukaryota</taxon>
        <taxon>Metazoa</taxon>
        <taxon>Cnidaria</taxon>
        <taxon>Hydrozoa</taxon>
        <taxon>Hydroidolina</taxon>
        <taxon>Leptothecata</taxon>
        <taxon>Obeliida</taxon>
        <taxon>Clytiidae</taxon>
        <taxon>Clytia</taxon>
    </lineage>
</organism>
<feature type="transmembrane region" description="Helical" evidence="6">
    <location>
        <begin position="56"/>
        <end position="77"/>
    </location>
</feature>
<dbReference type="PANTHER" id="PTHR23504:SF15">
    <property type="entry name" value="MAJOR FACILITATOR SUPERFAMILY (MFS) PROFILE DOMAIN-CONTAINING PROTEIN"/>
    <property type="match status" value="1"/>
</dbReference>
<evidence type="ECO:0000313" key="7">
    <source>
        <dbReference type="EnsemblMetazoa" id="CLYHEMP006807.2"/>
    </source>
</evidence>
<dbReference type="Pfam" id="PF07690">
    <property type="entry name" value="MFS_1"/>
    <property type="match status" value="1"/>
</dbReference>
<evidence type="ECO:0000256" key="1">
    <source>
        <dbReference type="ARBA" id="ARBA00004141"/>
    </source>
</evidence>
<keyword evidence="3 6" id="KW-0812">Transmembrane</keyword>
<dbReference type="Gene3D" id="1.20.1250.20">
    <property type="entry name" value="MFS general substrate transporter like domains"/>
    <property type="match status" value="1"/>
</dbReference>
<keyword evidence="5 6" id="KW-0472">Membrane</keyword>
<proteinExistence type="predicted"/>
<dbReference type="EnsemblMetazoa" id="CLYHEMT006807.2">
    <property type="protein sequence ID" value="CLYHEMP006807.2"/>
    <property type="gene ID" value="CLYHEMG006807"/>
</dbReference>
<evidence type="ECO:0000256" key="5">
    <source>
        <dbReference type="ARBA" id="ARBA00023136"/>
    </source>
</evidence>
<dbReference type="GO" id="GO:0022857">
    <property type="term" value="F:transmembrane transporter activity"/>
    <property type="evidence" value="ECO:0007669"/>
    <property type="project" value="InterPro"/>
</dbReference>
<dbReference type="Proteomes" id="UP000594262">
    <property type="component" value="Unplaced"/>
</dbReference>
<dbReference type="GO" id="GO:0016020">
    <property type="term" value="C:membrane"/>
    <property type="evidence" value="ECO:0007669"/>
    <property type="project" value="UniProtKB-SubCell"/>
</dbReference>
<comment type="subcellular location">
    <subcellularLocation>
        <location evidence="1">Membrane</location>
        <topology evidence="1">Multi-pass membrane protein</topology>
    </subcellularLocation>
</comment>
<evidence type="ECO:0000256" key="3">
    <source>
        <dbReference type="ARBA" id="ARBA00022692"/>
    </source>
</evidence>
<accession>A0A7M5UW48</accession>
<evidence type="ECO:0008006" key="9">
    <source>
        <dbReference type="Google" id="ProtNLM"/>
    </source>
</evidence>
<dbReference type="InterPro" id="IPR036259">
    <property type="entry name" value="MFS_trans_sf"/>
</dbReference>